<dbReference type="Proteomes" id="UP000314294">
    <property type="component" value="Unassembled WGS sequence"/>
</dbReference>
<organism evidence="1 2">
    <name type="scientific">Liparis tanakae</name>
    <name type="common">Tanaka's snailfish</name>
    <dbReference type="NCBI Taxonomy" id="230148"/>
    <lineage>
        <taxon>Eukaryota</taxon>
        <taxon>Metazoa</taxon>
        <taxon>Chordata</taxon>
        <taxon>Craniata</taxon>
        <taxon>Vertebrata</taxon>
        <taxon>Euteleostomi</taxon>
        <taxon>Actinopterygii</taxon>
        <taxon>Neopterygii</taxon>
        <taxon>Teleostei</taxon>
        <taxon>Neoteleostei</taxon>
        <taxon>Acanthomorphata</taxon>
        <taxon>Eupercaria</taxon>
        <taxon>Perciformes</taxon>
        <taxon>Cottioidei</taxon>
        <taxon>Cottales</taxon>
        <taxon>Liparidae</taxon>
        <taxon>Liparis</taxon>
    </lineage>
</organism>
<protein>
    <submittedName>
        <fullName evidence="1">Uncharacterized protein</fullName>
    </submittedName>
</protein>
<reference evidence="1 2" key="1">
    <citation type="submission" date="2019-03" db="EMBL/GenBank/DDBJ databases">
        <title>First draft genome of Liparis tanakae, snailfish: a comprehensive survey of snailfish specific genes.</title>
        <authorList>
            <person name="Kim W."/>
            <person name="Song I."/>
            <person name="Jeong J.-H."/>
            <person name="Kim D."/>
            <person name="Kim S."/>
            <person name="Ryu S."/>
            <person name="Song J.Y."/>
            <person name="Lee S.K."/>
        </authorList>
    </citation>
    <scope>NUCLEOTIDE SEQUENCE [LARGE SCALE GENOMIC DNA]</scope>
    <source>
        <tissue evidence="1">Muscle</tissue>
    </source>
</reference>
<gene>
    <name evidence="1" type="ORF">EYF80_007878</name>
</gene>
<dbReference type="EMBL" id="SRLO01000044">
    <property type="protein sequence ID" value="TNN81749.1"/>
    <property type="molecule type" value="Genomic_DNA"/>
</dbReference>
<name>A0A4Z2IUR0_9TELE</name>
<keyword evidence="2" id="KW-1185">Reference proteome</keyword>
<dbReference type="AlphaFoldDB" id="A0A4Z2IUR0"/>
<accession>A0A4Z2IUR0</accession>
<proteinExistence type="predicted"/>
<sequence>MTTVTMVSFAFYQTEPGQSTQSGLQLAEPELGMHAGEGFTTEEPQLPPACPSWLGTSPVAERLAAGMSFVWGSSQRQQSPCNRWQGGCMPQGCQ</sequence>
<evidence type="ECO:0000313" key="1">
    <source>
        <dbReference type="EMBL" id="TNN81749.1"/>
    </source>
</evidence>
<evidence type="ECO:0000313" key="2">
    <source>
        <dbReference type="Proteomes" id="UP000314294"/>
    </source>
</evidence>
<comment type="caution">
    <text evidence="1">The sequence shown here is derived from an EMBL/GenBank/DDBJ whole genome shotgun (WGS) entry which is preliminary data.</text>
</comment>